<organism evidence="1 2">
    <name type="scientific">Schizophyllum amplum</name>
    <dbReference type="NCBI Taxonomy" id="97359"/>
    <lineage>
        <taxon>Eukaryota</taxon>
        <taxon>Fungi</taxon>
        <taxon>Dikarya</taxon>
        <taxon>Basidiomycota</taxon>
        <taxon>Agaricomycotina</taxon>
        <taxon>Agaricomycetes</taxon>
        <taxon>Agaricomycetidae</taxon>
        <taxon>Agaricales</taxon>
        <taxon>Schizophyllaceae</taxon>
        <taxon>Schizophyllum</taxon>
    </lineage>
</organism>
<evidence type="ECO:0000313" key="1">
    <source>
        <dbReference type="EMBL" id="TRM62324.1"/>
    </source>
</evidence>
<accession>A0A550CC30</accession>
<dbReference type="OrthoDB" id="2937383at2759"/>
<evidence type="ECO:0000313" key="2">
    <source>
        <dbReference type="Proteomes" id="UP000320762"/>
    </source>
</evidence>
<protein>
    <submittedName>
        <fullName evidence="1">Uncharacterized protein</fullName>
    </submittedName>
</protein>
<keyword evidence="2" id="KW-1185">Reference proteome</keyword>
<reference evidence="1 2" key="1">
    <citation type="journal article" date="2019" name="New Phytol.">
        <title>Comparative genomics reveals unique wood-decay strategies and fruiting body development in the Schizophyllaceae.</title>
        <authorList>
            <person name="Almasi E."/>
            <person name="Sahu N."/>
            <person name="Krizsan K."/>
            <person name="Balint B."/>
            <person name="Kovacs G.M."/>
            <person name="Kiss B."/>
            <person name="Cseklye J."/>
            <person name="Drula E."/>
            <person name="Henrissat B."/>
            <person name="Nagy I."/>
            <person name="Chovatia M."/>
            <person name="Adam C."/>
            <person name="LaButti K."/>
            <person name="Lipzen A."/>
            <person name="Riley R."/>
            <person name="Grigoriev I.V."/>
            <person name="Nagy L.G."/>
        </authorList>
    </citation>
    <scope>NUCLEOTIDE SEQUENCE [LARGE SCALE GENOMIC DNA]</scope>
    <source>
        <strain evidence="1 2">NL-1724</strain>
    </source>
</reference>
<name>A0A550CC30_9AGAR</name>
<gene>
    <name evidence="1" type="ORF">BD626DRAFT_404512</name>
</gene>
<dbReference type="AlphaFoldDB" id="A0A550CC30"/>
<dbReference type="EMBL" id="VDMD01000013">
    <property type="protein sequence ID" value="TRM62324.1"/>
    <property type="molecule type" value="Genomic_DNA"/>
</dbReference>
<proteinExistence type="predicted"/>
<sequence length="217" mass="23513">MSYTASYSLSSHYAPPPAYTSTYAGYPGPAAIPAKKQLDYKVQLRARLAQCSLSSMPSGFPFSTSCSHVSLRDIPNLSCESFEFNESLPDGAQATIRFVPPNPVKTKYFSWRAYVPTHSDGYRTSAKYAAAEVQVHPGVLGGSYGRQIMKSSVIILRALAVSLELGLMLTIRVANKETVHLRRHASASSVRLGDVVFIGTDNTGRQEVVFNASAGDL</sequence>
<dbReference type="Proteomes" id="UP000320762">
    <property type="component" value="Unassembled WGS sequence"/>
</dbReference>
<comment type="caution">
    <text evidence="1">The sequence shown here is derived from an EMBL/GenBank/DDBJ whole genome shotgun (WGS) entry which is preliminary data.</text>
</comment>